<dbReference type="Gene3D" id="1.10.260.130">
    <property type="match status" value="1"/>
</dbReference>
<organism evidence="2 3">
    <name type="scientific">Nocardia aurea</name>
    <dbReference type="NCBI Taxonomy" id="2144174"/>
    <lineage>
        <taxon>Bacteria</taxon>
        <taxon>Bacillati</taxon>
        <taxon>Actinomycetota</taxon>
        <taxon>Actinomycetes</taxon>
        <taxon>Mycobacteriales</taxon>
        <taxon>Nocardiaceae</taxon>
        <taxon>Nocardia</taxon>
    </lineage>
</organism>
<evidence type="ECO:0000313" key="3">
    <source>
        <dbReference type="Proteomes" id="UP001551695"/>
    </source>
</evidence>
<dbReference type="PANTHER" id="PTHR34853:SF1">
    <property type="entry name" value="LIPASE 5"/>
    <property type="match status" value="1"/>
</dbReference>
<dbReference type="Pfam" id="PF03583">
    <property type="entry name" value="LIP"/>
    <property type="match status" value="1"/>
</dbReference>
<dbReference type="RefSeq" id="WP_355084120.1">
    <property type="nucleotide sequence ID" value="NZ_JBEXKW010000007.1"/>
</dbReference>
<sequence length="475" mass="50214">MRFLRVLFLTMLLAVPAVSGRAHAEPPPPVIPGLPALPDLSGLPPLIDASGSVLPGLQQWIDAVIPAPPVVAAAPPNSPQLEVAGVQPELAALRAAVLPSPVRDPIFDEWPADLDTFTPGQLIEVRDVGATAGALVLMPFDRALLLKFRTTDVYGRPSFATATLVTPLGAWPGPGGRPVLVNNLPINGLGRDCTPGYTMAHGWDSDISVTDYIPPAIQLALLRGYAVLVPDHEGPRMAYAEPVVAGHAILDSIRAVRGLLPDDFGDSGFGLIGYSGGAIATHGAVKVMPDYAPELADVVVGAVVGGVPADYEILSRSMNANLASGVFMGAVLGIARERTEILGRMNNLAQWIATSPVKDLCADVFGAAGLLLLPIDVAANFPDPLNSEFAAQIYRETRMEGIKSPVPLYIYNGEQEWWIPAEGARNLFREQCALGVSAVYRSVLGEHVIAGGLGFPEAILWMDERLRGVPAPNEC</sequence>
<dbReference type="Gene3D" id="3.40.50.1820">
    <property type="entry name" value="alpha/beta hydrolase"/>
    <property type="match status" value="1"/>
</dbReference>
<reference evidence="2 3" key="1">
    <citation type="submission" date="2024-06" db="EMBL/GenBank/DDBJ databases">
        <title>The Natural Products Discovery Center: Release of the First 8490 Sequenced Strains for Exploring Actinobacteria Biosynthetic Diversity.</title>
        <authorList>
            <person name="Kalkreuter E."/>
            <person name="Kautsar S.A."/>
            <person name="Yang D."/>
            <person name="Bader C.D."/>
            <person name="Teijaro C.N."/>
            <person name="Fluegel L."/>
            <person name="Davis C.M."/>
            <person name="Simpson J.R."/>
            <person name="Lauterbach L."/>
            <person name="Steele A.D."/>
            <person name="Gui C."/>
            <person name="Meng S."/>
            <person name="Li G."/>
            <person name="Viehrig K."/>
            <person name="Ye F."/>
            <person name="Su P."/>
            <person name="Kiefer A.F."/>
            <person name="Nichols A."/>
            <person name="Cepeda A.J."/>
            <person name="Yan W."/>
            <person name="Fan B."/>
            <person name="Jiang Y."/>
            <person name="Adhikari A."/>
            <person name="Zheng C.-J."/>
            <person name="Schuster L."/>
            <person name="Cowan T.M."/>
            <person name="Smanski M.J."/>
            <person name="Chevrette M.G."/>
            <person name="De Carvalho L.P.S."/>
            <person name="Shen B."/>
        </authorList>
    </citation>
    <scope>NUCLEOTIDE SEQUENCE [LARGE SCALE GENOMIC DNA]</scope>
    <source>
        <strain evidence="2 3">NPDC050403</strain>
    </source>
</reference>
<keyword evidence="1" id="KW-0732">Signal</keyword>
<dbReference type="PANTHER" id="PTHR34853">
    <property type="match status" value="1"/>
</dbReference>
<dbReference type="InterPro" id="IPR029058">
    <property type="entry name" value="AB_hydrolase_fold"/>
</dbReference>
<dbReference type="Proteomes" id="UP001551695">
    <property type="component" value="Unassembled WGS sequence"/>
</dbReference>
<dbReference type="EMBL" id="JBFAKC010000009">
    <property type="protein sequence ID" value="MEV0710046.1"/>
    <property type="molecule type" value="Genomic_DNA"/>
</dbReference>
<protein>
    <submittedName>
        <fullName evidence="2">Lipase family protein</fullName>
    </submittedName>
</protein>
<feature type="signal peptide" evidence="1">
    <location>
        <begin position="1"/>
        <end position="24"/>
    </location>
</feature>
<gene>
    <name evidence="2" type="ORF">AB0I48_20990</name>
</gene>
<evidence type="ECO:0000313" key="2">
    <source>
        <dbReference type="EMBL" id="MEV0710046.1"/>
    </source>
</evidence>
<feature type="chain" id="PRO_5046278387" evidence="1">
    <location>
        <begin position="25"/>
        <end position="475"/>
    </location>
</feature>
<name>A0ABV3FX91_9NOCA</name>
<dbReference type="InterPro" id="IPR005152">
    <property type="entry name" value="Lipase_secreted"/>
</dbReference>
<comment type="caution">
    <text evidence="2">The sequence shown here is derived from an EMBL/GenBank/DDBJ whole genome shotgun (WGS) entry which is preliminary data.</text>
</comment>
<accession>A0ABV3FX91</accession>
<dbReference type="SUPFAM" id="SSF53474">
    <property type="entry name" value="alpha/beta-Hydrolases"/>
    <property type="match status" value="1"/>
</dbReference>
<keyword evidence="3" id="KW-1185">Reference proteome</keyword>
<proteinExistence type="predicted"/>
<evidence type="ECO:0000256" key="1">
    <source>
        <dbReference type="SAM" id="SignalP"/>
    </source>
</evidence>